<dbReference type="Proteomes" id="UP001303587">
    <property type="component" value="Chromosome"/>
</dbReference>
<feature type="transmembrane region" description="Helical" evidence="1">
    <location>
        <begin position="31"/>
        <end position="53"/>
    </location>
</feature>
<name>A0AA96ZVQ3_9EURY</name>
<feature type="transmembrane region" description="Helical" evidence="1">
    <location>
        <begin position="155"/>
        <end position="173"/>
    </location>
</feature>
<evidence type="ECO:0000313" key="3">
    <source>
        <dbReference type="Proteomes" id="UP001303587"/>
    </source>
</evidence>
<protein>
    <submittedName>
        <fullName evidence="2">Uncharacterized protein</fullName>
    </submittedName>
</protein>
<dbReference type="AlphaFoldDB" id="A0AA96ZVQ3"/>
<feature type="transmembrane region" description="Helical" evidence="1">
    <location>
        <begin position="180"/>
        <end position="200"/>
    </location>
</feature>
<reference evidence="2 3" key="1">
    <citation type="submission" date="2023-07" db="EMBL/GenBank/DDBJ databases">
        <title>Closed genoem sequence of Methanosarcinaceae archaeon Ac7.</title>
        <authorList>
            <person name="Poehlein A."/>
            <person name="Protasov E."/>
            <person name="Platt K."/>
            <person name="Reeh H."/>
            <person name="Daniel R."/>
            <person name="Brune A."/>
        </authorList>
    </citation>
    <scope>NUCLEOTIDE SEQUENCE [LARGE SCALE GENOMIC DNA]</scope>
    <source>
        <strain evidence="2 3">Ac7</strain>
    </source>
</reference>
<keyword evidence="1" id="KW-0472">Membrane</keyword>
<evidence type="ECO:0000313" key="2">
    <source>
        <dbReference type="EMBL" id="WNY25102.1"/>
    </source>
</evidence>
<sequence>MLISFSFISMLISELVRLSRGDPASWRTTLIISDIPFILCIILIIIFNYLFYYVLKKKYNFEANVFFYGIGFTSCCVISIIFIQALLDNPYGKGIDVLLWSILYMLSFVLVYYSYAILCQNEKKDHKFVLRLSIFVFIYSLILSVVEIAYFRPPVAGILLLLLGLYLFFCLLFEKIRLSVRGFAWVLFVPMFIVNLYGFLTTPFM</sequence>
<gene>
    <name evidence="2" type="ORF">MsAc7_06430</name>
</gene>
<keyword evidence="1" id="KW-0812">Transmembrane</keyword>
<feature type="transmembrane region" description="Helical" evidence="1">
    <location>
        <begin position="97"/>
        <end position="116"/>
    </location>
</feature>
<organism evidence="2 3">
    <name type="scientific">Methanolapillus millepedarum</name>
    <dbReference type="NCBI Taxonomy" id="3028296"/>
    <lineage>
        <taxon>Archaea</taxon>
        <taxon>Methanobacteriati</taxon>
        <taxon>Methanobacteriota</taxon>
        <taxon>Stenosarchaea group</taxon>
        <taxon>Methanomicrobia</taxon>
        <taxon>Methanosarcinales</taxon>
        <taxon>Methanosarcinaceae</taxon>
        <taxon>Methanolapillus</taxon>
    </lineage>
</organism>
<dbReference type="EMBL" id="CP131060">
    <property type="protein sequence ID" value="WNY25102.1"/>
    <property type="molecule type" value="Genomic_DNA"/>
</dbReference>
<evidence type="ECO:0000256" key="1">
    <source>
        <dbReference type="SAM" id="Phobius"/>
    </source>
</evidence>
<feature type="transmembrane region" description="Helical" evidence="1">
    <location>
        <begin position="65"/>
        <end position="85"/>
    </location>
</feature>
<proteinExistence type="predicted"/>
<keyword evidence="1" id="KW-1133">Transmembrane helix</keyword>
<feature type="transmembrane region" description="Helical" evidence="1">
    <location>
        <begin position="128"/>
        <end position="149"/>
    </location>
</feature>
<keyword evidence="3" id="KW-1185">Reference proteome</keyword>
<accession>A0AA96ZVQ3</accession>